<dbReference type="GO" id="GO:1990269">
    <property type="term" value="F:RNA polymerase II C-terminal domain phosphoserine binding"/>
    <property type="evidence" value="ECO:0007669"/>
    <property type="project" value="TreeGrafter"/>
</dbReference>
<accession>A0A8T2QIU5</accession>
<keyword evidence="3" id="KW-0804">Transcription</keyword>
<dbReference type="PROSITE" id="PS51360">
    <property type="entry name" value="PLUS3"/>
    <property type="match status" value="1"/>
</dbReference>
<feature type="compositionally biased region" description="Acidic residues" evidence="5">
    <location>
        <begin position="44"/>
        <end position="54"/>
    </location>
</feature>
<feature type="compositionally biased region" description="Low complexity" evidence="5">
    <location>
        <begin position="176"/>
        <end position="185"/>
    </location>
</feature>
<evidence type="ECO:0000313" key="8">
    <source>
        <dbReference type="Proteomes" id="UP000825935"/>
    </source>
</evidence>
<dbReference type="PANTHER" id="PTHR13115:SF8">
    <property type="entry name" value="RNA POLYMERASE-ASSOCIATED PROTEIN RTF1 HOMOLOG"/>
    <property type="match status" value="1"/>
</dbReference>
<gene>
    <name evidence="7" type="ORF">KP509_34G020200</name>
</gene>
<evidence type="ECO:0000313" key="7">
    <source>
        <dbReference type="EMBL" id="KAH7283706.1"/>
    </source>
</evidence>
<dbReference type="GO" id="GO:0003677">
    <property type="term" value="F:DNA binding"/>
    <property type="evidence" value="ECO:0007669"/>
    <property type="project" value="InterPro"/>
</dbReference>
<feature type="compositionally biased region" description="Basic and acidic residues" evidence="5">
    <location>
        <begin position="159"/>
        <end position="169"/>
    </location>
</feature>
<dbReference type="PANTHER" id="PTHR13115">
    <property type="entry name" value="RNA POLYMERASE-ASSOCIATED PROTEIN RTF1 HOMOLOG"/>
    <property type="match status" value="1"/>
</dbReference>
<dbReference type="OMA" id="SPKHKPF"/>
<proteinExistence type="predicted"/>
<keyword evidence="4" id="KW-0539">Nucleus</keyword>
<dbReference type="FunFam" id="3.90.70.200:FF:000003">
    <property type="entry name" value="RNA polymerase-associated protein RTF1"/>
    <property type="match status" value="1"/>
</dbReference>
<feature type="compositionally biased region" description="Acidic residues" evidence="5">
    <location>
        <begin position="239"/>
        <end position="249"/>
    </location>
</feature>
<dbReference type="SUPFAM" id="SSF159042">
    <property type="entry name" value="Plus3-like"/>
    <property type="match status" value="1"/>
</dbReference>
<evidence type="ECO:0000256" key="2">
    <source>
        <dbReference type="ARBA" id="ARBA00023015"/>
    </source>
</evidence>
<dbReference type="InterPro" id="IPR036128">
    <property type="entry name" value="Plus3-like_sf"/>
</dbReference>
<comment type="caution">
    <text evidence="7">The sequence shown here is derived from an EMBL/GenBank/DDBJ whole genome shotgun (WGS) entry which is preliminary data.</text>
</comment>
<feature type="compositionally biased region" description="Acidic residues" evidence="5">
    <location>
        <begin position="63"/>
        <end position="72"/>
    </location>
</feature>
<sequence length="628" mass="71254">MSIAEDSLDDELLAAVGRSSGGRNERKNLVSSRASSKRGRQDLSSDEEDSDDEPSVLNRESDDGGDDSEVDEAGASSARRGHGSRMPLKKRYDKDDNDAFPDGYDSDLSFGSDLYKNDEDREFLHNMNELEREMILHDRGERREAFLARNKKVSRLKRGVRDGVDGSGKKKDHRSQTPPSTSRMRSSTRECTKVNPALDKLLLRKRQKDQDFGHHRTSSARGPSPPIGDESDDARVSDNESEEQENEEDHPDHPEGDLLDADDPTLEDIFSVTIRRSRLAKWFLEPFFEEVIAGCFVRVGVGVKDGVNCYRLCQVKNVDASDPYKQYKFENRMTHKWLNLVWGDSEARWQMARISDQPPTQAEFEQWDEEVKKSPANLMPTLLEITKKKDEISNLSTFIYSAEKVKKMLHEKKMSLSRPLNVAAEKDRLLKELALAESNDDQDQAERIQTRLRELEAYSMQNQSKDAKAMALAQMNKRNRFENFKNASDLKPVSQAKAGEAGYDPFSRRWTRSQNYYSRSTKPENTEVVKAVEAVTEAAREAAKDAGKLTDTQAPVKDSKVSSLHDFPLKISLAGIQKYGGAQGAHLAYIARKQRLEATCEVPVERSDSRRHILTLTVNDYKRRRGLL</sequence>
<dbReference type="InterPro" id="IPR004343">
    <property type="entry name" value="Plus-3_dom"/>
</dbReference>
<comment type="subcellular location">
    <subcellularLocation>
        <location evidence="1">Nucleus</location>
    </subcellularLocation>
</comment>
<dbReference type="Proteomes" id="UP000825935">
    <property type="component" value="Chromosome 34"/>
</dbReference>
<evidence type="ECO:0000256" key="1">
    <source>
        <dbReference type="ARBA" id="ARBA00004123"/>
    </source>
</evidence>
<organism evidence="7 8">
    <name type="scientific">Ceratopteris richardii</name>
    <name type="common">Triangle waterfern</name>
    <dbReference type="NCBI Taxonomy" id="49495"/>
    <lineage>
        <taxon>Eukaryota</taxon>
        <taxon>Viridiplantae</taxon>
        <taxon>Streptophyta</taxon>
        <taxon>Embryophyta</taxon>
        <taxon>Tracheophyta</taxon>
        <taxon>Polypodiopsida</taxon>
        <taxon>Polypodiidae</taxon>
        <taxon>Polypodiales</taxon>
        <taxon>Pteridineae</taxon>
        <taxon>Pteridaceae</taxon>
        <taxon>Parkerioideae</taxon>
        <taxon>Ceratopteris</taxon>
    </lineage>
</organism>
<evidence type="ECO:0000259" key="6">
    <source>
        <dbReference type="PROSITE" id="PS51360"/>
    </source>
</evidence>
<evidence type="ECO:0000256" key="3">
    <source>
        <dbReference type="ARBA" id="ARBA00023163"/>
    </source>
</evidence>
<protein>
    <recommendedName>
        <fullName evidence="6">Plus3 domain-containing protein</fullName>
    </recommendedName>
</protein>
<keyword evidence="8" id="KW-1185">Reference proteome</keyword>
<dbReference type="OrthoDB" id="166375at2759"/>
<feature type="region of interest" description="Disordered" evidence="5">
    <location>
        <begin position="15"/>
        <end position="112"/>
    </location>
</feature>
<dbReference type="GO" id="GO:0016593">
    <property type="term" value="C:Cdc73/Paf1 complex"/>
    <property type="evidence" value="ECO:0007669"/>
    <property type="project" value="TreeGrafter"/>
</dbReference>
<feature type="region of interest" description="Disordered" evidence="5">
    <location>
        <begin position="151"/>
        <end position="263"/>
    </location>
</feature>
<reference evidence="7" key="1">
    <citation type="submission" date="2021-08" db="EMBL/GenBank/DDBJ databases">
        <title>WGS assembly of Ceratopteris richardii.</title>
        <authorList>
            <person name="Marchant D.B."/>
            <person name="Chen G."/>
            <person name="Jenkins J."/>
            <person name="Shu S."/>
            <person name="Leebens-Mack J."/>
            <person name="Grimwood J."/>
            <person name="Schmutz J."/>
            <person name="Soltis P."/>
            <person name="Soltis D."/>
            <person name="Chen Z.-H."/>
        </authorList>
    </citation>
    <scope>NUCLEOTIDE SEQUENCE</scope>
    <source>
        <strain evidence="7">Whitten #5841</strain>
        <tissue evidence="7">Leaf</tissue>
    </source>
</reference>
<keyword evidence="2" id="KW-0805">Transcription regulation</keyword>
<name>A0A8T2QIU5_CERRI</name>
<dbReference type="SMART" id="SM00719">
    <property type="entry name" value="Plus3"/>
    <property type="match status" value="1"/>
</dbReference>
<dbReference type="Pfam" id="PF03126">
    <property type="entry name" value="Plus-3"/>
    <property type="match status" value="1"/>
</dbReference>
<dbReference type="EMBL" id="CM035439">
    <property type="protein sequence ID" value="KAH7283706.1"/>
    <property type="molecule type" value="Genomic_DNA"/>
</dbReference>
<evidence type="ECO:0000256" key="5">
    <source>
        <dbReference type="SAM" id="MobiDB-lite"/>
    </source>
</evidence>
<feature type="compositionally biased region" description="Basic residues" evidence="5">
    <location>
        <begin position="79"/>
        <end position="91"/>
    </location>
</feature>
<evidence type="ECO:0000256" key="4">
    <source>
        <dbReference type="ARBA" id="ARBA00023242"/>
    </source>
</evidence>
<dbReference type="Gene3D" id="3.90.70.200">
    <property type="entry name" value="Plus-3 domain"/>
    <property type="match status" value="1"/>
</dbReference>
<dbReference type="AlphaFoldDB" id="A0A8T2QIU5"/>
<feature type="domain" description="Plus3" evidence="6">
    <location>
        <begin position="263"/>
        <end position="397"/>
    </location>
</feature>